<proteinExistence type="predicted"/>
<evidence type="ECO:0000259" key="2">
    <source>
        <dbReference type="Pfam" id="PF20429"/>
    </source>
</evidence>
<evidence type="ECO:0008006" key="5">
    <source>
        <dbReference type="Google" id="ProtNLM"/>
    </source>
</evidence>
<feature type="domain" description="RNA-binding protein Tab2-like N-terminal" evidence="1">
    <location>
        <begin position="58"/>
        <end position="160"/>
    </location>
</feature>
<name>A0AAW1RCN2_9CHLO</name>
<dbReference type="PANTHER" id="PTHR34556">
    <property type="match status" value="1"/>
</dbReference>
<dbReference type="InterPro" id="IPR046760">
    <property type="entry name" value="Tab2-like_N"/>
</dbReference>
<gene>
    <name evidence="3" type="ORF">WJX74_009268</name>
</gene>
<reference evidence="3 4" key="1">
    <citation type="journal article" date="2024" name="Nat. Commun.">
        <title>Phylogenomics reveals the evolutionary origins of lichenization in chlorophyte algae.</title>
        <authorList>
            <person name="Puginier C."/>
            <person name="Libourel C."/>
            <person name="Otte J."/>
            <person name="Skaloud P."/>
            <person name="Haon M."/>
            <person name="Grisel S."/>
            <person name="Petersen M."/>
            <person name="Berrin J.G."/>
            <person name="Delaux P.M."/>
            <person name="Dal Grande F."/>
            <person name="Keller J."/>
        </authorList>
    </citation>
    <scope>NUCLEOTIDE SEQUENCE [LARGE SCALE GENOMIC DNA]</scope>
    <source>
        <strain evidence="3 4">SAG 2145</strain>
    </source>
</reference>
<dbReference type="PANTHER" id="PTHR34556:SF2">
    <property type="entry name" value="PROTEIN TAB2 HOMOLOG, CHLOROPLASTIC"/>
    <property type="match status" value="1"/>
</dbReference>
<dbReference type="Pfam" id="PF20429">
    <property type="entry name" value="Tab2-like_C"/>
    <property type="match status" value="1"/>
</dbReference>
<keyword evidence="4" id="KW-1185">Reference proteome</keyword>
<dbReference type="Proteomes" id="UP001438707">
    <property type="component" value="Unassembled WGS sequence"/>
</dbReference>
<dbReference type="InterPro" id="IPR046761">
    <property type="entry name" value="Tab2-like_C"/>
</dbReference>
<organism evidence="3 4">
    <name type="scientific">Apatococcus lobatus</name>
    <dbReference type="NCBI Taxonomy" id="904363"/>
    <lineage>
        <taxon>Eukaryota</taxon>
        <taxon>Viridiplantae</taxon>
        <taxon>Chlorophyta</taxon>
        <taxon>core chlorophytes</taxon>
        <taxon>Trebouxiophyceae</taxon>
        <taxon>Chlorellales</taxon>
        <taxon>Chlorellaceae</taxon>
        <taxon>Apatococcus</taxon>
    </lineage>
</organism>
<sequence length="340" mass="38297">MQERYLLSHSASCKHRFATHWRDQHKASSPDPTGKAATAEQLTVTEFDEEPAPLASAWQLDFSSRPILDERGKKKWELLICDAERKFQHAQYFPNNKINSKELSLAIQQVLSREGAVKPDKCRFFRGQMATIISRALAELGIEPIPSRRCFALLAWLEERIESEYKQQPGYQEGQSSLFTLDPGAPEDLPDNLRGERWGFVQLPLSDLQGELDLLQRGNMFGASIPLEATTCADLPSDTLIPGVVVFSRRGDAIAAWLNGYEVSNLLADADRAGLILETGVNKRWRHGRYNRSDETTGEAVAWEKAKKDVRGLHFLVIQKDEEADLSGIWLLQDKPLPSI</sequence>
<accession>A0AAW1RCN2</accession>
<evidence type="ECO:0000259" key="1">
    <source>
        <dbReference type="Pfam" id="PF06485"/>
    </source>
</evidence>
<comment type="caution">
    <text evidence="3">The sequence shown here is derived from an EMBL/GenBank/DDBJ whole genome shotgun (WGS) entry which is preliminary data.</text>
</comment>
<dbReference type="Pfam" id="PF06485">
    <property type="entry name" value="Tab2-like_N"/>
    <property type="match status" value="1"/>
</dbReference>
<dbReference type="InterPro" id="IPR009472">
    <property type="entry name" value="Tab2-like"/>
</dbReference>
<evidence type="ECO:0000313" key="4">
    <source>
        <dbReference type="Proteomes" id="UP001438707"/>
    </source>
</evidence>
<feature type="domain" description="RNA-binding protein Tab2/Atab2 C-terminal" evidence="2">
    <location>
        <begin position="179"/>
        <end position="333"/>
    </location>
</feature>
<dbReference type="GO" id="GO:0003723">
    <property type="term" value="F:RNA binding"/>
    <property type="evidence" value="ECO:0007669"/>
    <property type="project" value="InterPro"/>
</dbReference>
<evidence type="ECO:0000313" key="3">
    <source>
        <dbReference type="EMBL" id="KAK9831246.1"/>
    </source>
</evidence>
<dbReference type="AlphaFoldDB" id="A0AAW1RCN2"/>
<protein>
    <recommendedName>
        <fullName evidence="5">DUF1092 family protein</fullName>
    </recommendedName>
</protein>
<dbReference type="EMBL" id="JALJOS010000014">
    <property type="protein sequence ID" value="KAK9831246.1"/>
    <property type="molecule type" value="Genomic_DNA"/>
</dbReference>